<feature type="compositionally biased region" description="Polar residues" evidence="1">
    <location>
        <begin position="8"/>
        <end position="17"/>
    </location>
</feature>
<dbReference type="GO" id="GO:0004523">
    <property type="term" value="F:RNA-DNA hybrid ribonuclease activity"/>
    <property type="evidence" value="ECO:0007669"/>
    <property type="project" value="InterPro"/>
</dbReference>
<feature type="domain" description="RNase H type-1" evidence="2">
    <location>
        <begin position="93"/>
        <end position="173"/>
    </location>
</feature>
<accession>A0A4Y2I3G9</accession>
<dbReference type="InterPro" id="IPR012337">
    <property type="entry name" value="RNaseH-like_sf"/>
</dbReference>
<evidence type="ECO:0000313" key="4">
    <source>
        <dbReference type="Proteomes" id="UP000499080"/>
    </source>
</evidence>
<dbReference type="AlphaFoldDB" id="A0A4Y2I3G9"/>
<evidence type="ECO:0000313" key="3">
    <source>
        <dbReference type="EMBL" id="GBM71726.1"/>
    </source>
</evidence>
<dbReference type="GO" id="GO:0003676">
    <property type="term" value="F:nucleic acid binding"/>
    <property type="evidence" value="ECO:0007669"/>
    <property type="project" value="InterPro"/>
</dbReference>
<evidence type="ECO:0000259" key="2">
    <source>
        <dbReference type="Pfam" id="PF00075"/>
    </source>
</evidence>
<sequence length="196" mass="21973">MTRKTPELTPSKSSSFRISPAGGKFDQRHQLYRSTVLHSRRISVESGLEPGTLLPPRPLKTRTKHHSKVTKHFQPKRISLEDGEANIDQKDIINIFTDGSKTEHGVGAAFFVLTNDIWAYQWSAKLNDNNTVFQAELIALHEAMKYASYLPNHNTFKIYVDNRTSITASSNSKSANQTAKKIQNPPNKSKNPSLVG</sequence>
<reference evidence="3 4" key="1">
    <citation type="journal article" date="2019" name="Sci. Rep.">
        <title>Orb-weaving spider Araneus ventricosus genome elucidates the spidroin gene catalogue.</title>
        <authorList>
            <person name="Kono N."/>
            <person name="Nakamura H."/>
            <person name="Ohtoshi R."/>
            <person name="Moran D.A.P."/>
            <person name="Shinohara A."/>
            <person name="Yoshida Y."/>
            <person name="Fujiwara M."/>
            <person name="Mori M."/>
            <person name="Tomita M."/>
            <person name="Arakawa K."/>
        </authorList>
    </citation>
    <scope>NUCLEOTIDE SEQUENCE [LARGE SCALE GENOMIC DNA]</scope>
</reference>
<dbReference type="InterPro" id="IPR036397">
    <property type="entry name" value="RNaseH_sf"/>
</dbReference>
<protein>
    <recommendedName>
        <fullName evidence="2">RNase H type-1 domain-containing protein</fullName>
    </recommendedName>
</protein>
<dbReference type="Proteomes" id="UP000499080">
    <property type="component" value="Unassembled WGS sequence"/>
</dbReference>
<feature type="region of interest" description="Disordered" evidence="1">
    <location>
        <begin position="47"/>
        <end position="66"/>
    </location>
</feature>
<evidence type="ECO:0000256" key="1">
    <source>
        <dbReference type="SAM" id="MobiDB-lite"/>
    </source>
</evidence>
<organism evidence="3 4">
    <name type="scientific">Araneus ventricosus</name>
    <name type="common">Orbweaver spider</name>
    <name type="synonym">Epeira ventricosa</name>
    <dbReference type="NCBI Taxonomy" id="182803"/>
    <lineage>
        <taxon>Eukaryota</taxon>
        <taxon>Metazoa</taxon>
        <taxon>Ecdysozoa</taxon>
        <taxon>Arthropoda</taxon>
        <taxon>Chelicerata</taxon>
        <taxon>Arachnida</taxon>
        <taxon>Araneae</taxon>
        <taxon>Araneomorphae</taxon>
        <taxon>Entelegynae</taxon>
        <taxon>Araneoidea</taxon>
        <taxon>Araneidae</taxon>
        <taxon>Araneus</taxon>
    </lineage>
</organism>
<dbReference type="InterPro" id="IPR002156">
    <property type="entry name" value="RNaseH_domain"/>
</dbReference>
<dbReference type="Pfam" id="PF00075">
    <property type="entry name" value="RNase_H"/>
    <property type="match status" value="1"/>
</dbReference>
<comment type="caution">
    <text evidence="3">The sequence shown here is derived from an EMBL/GenBank/DDBJ whole genome shotgun (WGS) entry which is preliminary data.</text>
</comment>
<name>A0A4Y2I3G9_ARAVE</name>
<proteinExistence type="predicted"/>
<dbReference type="Gene3D" id="3.30.420.10">
    <property type="entry name" value="Ribonuclease H-like superfamily/Ribonuclease H"/>
    <property type="match status" value="1"/>
</dbReference>
<feature type="region of interest" description="Disordered" evidence="1">
    <location>
        <begin position="1"/>
        <end position="22"/>
    </location>
</feature>
<feature type="region of interest" description="Disordered" evidence="1">
    <location>
        <begin position="169"/>
        <end position="196"/>
    </location>
</feature>
<keyword evidence="4" id="KW-1185">Reference proteome</keyword>
<dbReference type="CDD" id="cd09276">
    <property type="entry name" value="Rnase_HI_RT_non_LTR"/>
    <property type="match status" value="1"/>
</dbReference>
<dbReference type="EMBL" id="BGPR01002330">
    <property type="protein sequence ID" value="GBM71726.1"/>
    <property type="molecule type" value="Genomic_DNA"/>
</dbReference>
<gene>
    <name evidence="3" type="ORF">AVEN_126300_1</name>
</gene>
<dbReference type="SUPFAM" id="SSF53098">
    <property type="entry name" value="Ribonuclease H-like"/>
    <property type="match status" value="1"/>
</dbReference>
<dbReference type="OrthoDB" id="6514649at2759"/>